<evidence type="ECO:0000313" key="4">
    <source>
        <dbReference type="Proteomes" id="UP000540191"/>
    </source>
</evidence>
<dbReference type="Proteomes" id="UP000540191">
    <property type="component" value="Unassembled WGS sequence"/>
</dbReference>
<dbReference type="PANTHER" id="PTHR16301:SF20">
    <property type="entry name" value="IMPACT FAMILY MEMBER YIGZ"/>
    <property type="match status" value="1"/>
</dbReference>
<evidence type="ECO:0000313" key="3">
    <source>
        <dbReference type="EMBL" id="MBB4735186.1"/>
    </source>
</evidence>
<evidence type="ECO:0000259" key="2">
    <source>
        <dbReference type="Pfam" id="PF01205"/>
    </source>
</evidence>
<gene>
    <name evidence="3" type="ORF">HDA30_000694</name>
</gene>
<accession>A0A7W7GN48</accession>
<evidence type="ECO:0000256" key="1">
    <source>
        <dbReference type="ARBA" id="ARBA00007665"/>
    </source>
</evidence>
<dbReference type="GO" id="GO:0006446">
    <property type="term" value="P:regulation of translational initiation"/>
    <property type="evidence" value="ECO:0007669"/>
    <property type="project" value="TreeGrafter"/>
</dbReference>
<dbReference type="InterPro" id="IPR023582">
    <property type="entry name" value="Impact"/>
</dbReference>
<organism evidence="3 4">
    <name type="scientific">Micrococcus cohnii</name>
    <dbReference type="NCBI Taxonomy" id="993416"/>
    <lineage>
        <taxon>Bacteria</taxon>
        <taxon>Bacillati</taxon>
        <taxon>Actinomycetota</taxon>
        <taxon>Actinomycetes</taxon>
        <taxon>Micrococcales</taxon>
        <taxon>Micrococcaceae</taxon>
        <taxon>Micrococcus</taxon>
    </lineage>
</organism>
<keyword evidence="4" id="KW-1185">Reference proteome</keyword>
<comment type="caution">
    <text evidence="3">The sequence shown here is derived from an EMBL/GenBank/DDBJ whole genome shotgun (WGS) entry which is preliminary data.</text>
</comment>
<sequence length="230" mass="24611">MSAASVDRCSVLPASARHEHAWAVRETEIRRSRFIAVAARVDDESQARAMVATLRRRFHDARHVCSAFALGPERRIARSHDDGEPAGTAGAPMLEALTQHQACAGRRDLTDTCVVVVRYFGGIKLGAGGLTRAYSGAVTALLDTLTPVPRVRWRRHRLPAPHAQAGRWESALRAHGHILGVTAYEPTAAVLEVLAPDTEGGRASLAADVAALSGGAAVPEPVDALWRDEP</sequence>
<name>A0A7W7GN48_9MICC</name>
<dbReference type="Gene3D" id="3.30.230.30">
    <property type="entry name" value="Impact, N-terminal domain"/>
    <property type="match status" value="1"/>
</dbReference>
<dbReference type="Pfam" id="PF01205">
    <property type="entry name" value="Impact_N"/>
    <property type="match status" value="1"/>
</dbReference>
<dbReference type="InterPro" id="IPR001498">
    <property type="entry name" value="Impact_N"/>
</dbReference>
<dbReference type="RefSeq" id="WP_158495857.1">
    <property type="nucleotide sequence ID" value="NZ_JACHNA010000001.1"/>
</dbReference>
<dbReference type="AlphaFoldDB" id="A0A7W7GN48"/>
<dbReference type="InterPro" id="IPR020568">
    <property type="entry name" value="Ribosomal_Su5_D2-typ_SF"/>
</dbReference>
<protein>
    <submittedName>
        <fullName evidence="3">Putative YigZ family protein</fullName>
    </submittedName>
</protein>
<reference evidence="3 4" key="1">
    <citation type="submission" date="2020-08" db="EMBL/GenBank/DDBJ databases">
        <title>Sequencing the genomes of 1000 actinobacteria strains.</title>
        <authorList>
            <person name="Klenk H.-P."/>
        </authorList>
    </citation>
    <scope>NUCLEOTIDE SEQUENCE [LARGE SCALE GENOMIC DNA]</scope>
    <source>
        <strain evidence="3 4">DSM 23974</strain>
    </source>
</reference>
<dbReference type="InterPro" id="IPR036956">
    <property type="entry name" value="Impact_N_sf"/>
</dbReference>
<dbReference type="EMBL" id="JACHNA010000001">
    <property type="protein sequence ID" value="MBB4735186.1"/>
    <property type="molecule type" value="Genomic_DNA"/>
</dbReference>
<dbReference type="SUPFAM" id="SSF54211">
    <property type="entry name" value="Ribosomal protein S5 domain 2-like"/>
    <property type="match status" value="1"/>
</dbReference>
<proteinExistence type="inferred from homology"/>
<dbReference type="GO" id="GO:0005737">
    <property type="term" value="C:cytoplasm"/>
    <property type="evidence" value="ECO:0007669"/>
    <property type="project" value="TreeGrafter"/>
</dbReference>
<comment type="similarity">
    <text evidence="1">Belongs to the IMPACT family.</text>
</comment>
<feature type="domain" description="Impact N-terminal" evidence="2">
    <location>
        <begin position="30"/>
        <end position="141"/>
    </location>
</feature>
<dbReference type="PANTHER" id="PTHR16301">
    <property type="entry name" value="IMPACT-RELATED"/>
    <property type="match status" value="1"/>
</dbReference>